<dbReference type="GO" id="GO:0008081">
    <property type="term" value="F:phosphoric diester hydrolase activity"/>
    <property type="evidence" value="ECO:0007669"/>
    <property type="project" value="TreeGrafter"/>
</dbReference>
<evidence type="ECO:0000256" key="1">
    <source>
        <dbReference type="ARBA" id="ARBA00022801"/>
    </source>
</evidence>
<accession>A0AAD5EC10</accession>
<evidence type="ECO:0000313" key="4">
    <source>
        <dbReference type="EMBL" id="KAI8580226.1"/>
    </source>
</evidence>
<dbReference type="EMBL" id="MU620914">
    <property type="protein sequence ID" value="KAI8580226.1"/>
    <property type="molecule type" value="Genomic_DNA"/>
</dbReference>
<dbReference type="GO" id="GO:0004309">
    <property type="term" value="F:exopolyphosphatase activity"/>
    <property type="evidence" value="ECO:0007669"/>
    <property type="project" value="TreeGrafter"/>
</dbReference>
<dbReference type="InterPro" id="IPR045473">
    <property type="entry name" value="ASM_C"/>
</dbReference>
<dbReference type="InterPro" id="IPR029052">
    <property type="entry name" value="Metallo-depent_PP-like"/>
</dbReference>
<proteinExistence type="predicted"/>
<feature type="domain" description="Sphingomyelin phosphodiesterase C-terminal" evidence="3">
    <location>
        <begin position="252"/>
        <end position="334"/>
    </location>
</feature>
<protein>
    <recommendedName>
        <fullName evidence="3">Sphingomyelin phosphodiesterase C-terminal domain-containing protein</fullName>
    </recommendedName>
</protein>
<evidence type="ECO:0000256" key="2">
    <source>
        <dbReference type="ARBA" id="ARBA00023180"/>
    </source>
</evidence>
<comment type="caution">
    <text evidence="4">The sequence shown here is derived from an EMBL/GenBank/DDBJ whole genome shotgun (WGS) entry which is preliminary data.</text>
</comment>
<organism evidence="4 5">
    <name type="scientific">Umbelopsis ramanniana AG</name>
    <dbReference type="NCBI Taxonomy" id="1314678"/>
    <lineage>
        <taxon>Eukaryota</taxon>
        <taxon>Fungi</taxon>
        <taxon>Fungi incertae sedis</taxon>
        <taxon>Mucoromycota</taxon>
        <taxon>Mucoromycotina</taxon>
        <taxon>Umbelopsidomycetes</taxon>
        <taxon>Umbelopsidales</taxon>
        <taxon>Umbelopsidaceae</taxon>
        <taxon>Umbelopsis</taxon>
    </lineage>
</organism>
<dbReference type="Proteomes" id="UP001206595">
    <property type="component" value="Unassembled WGS sequence"/>
</dbReference>
<gene>
    <name evidence="4" type="ORF">K450DRAFT_198845</name>
</gene>
<dbReference type="GO" id="GO:0005615">
    <property type="term" value="C:extracellular space"/>
    <property type="evidence" value="ECO:0007669"/>
    <property type="project" value="TreeGrafter"/>
</dbReference>
<dbReference type="SUPFAM" id="SSF56300">
    <property type="entry name" value="Metallo-dependent phosphatases"/>
    <property type="match status" value="1"/>
</dbReference>
<dbReference type="AlphaFoldDB" id="A0AAD5EC10"/>
<reference evidence="4" key="1">
    <citation type="submission" date="2021-06" db="EMBL/GenBank/DDBJ databases">
        <authorList>
            <consortium name="DOE Joint Genome Institute"/>
            <person name="Mondo S.J."/>
            <person name="Amses K.R."/>
            <person name="Simmons D.R."/>
            <person name="Longcore J.E."/>
            <person name="Seto K."/>
            <person name="Alves G.H."/>
            <person name="Bonds A.E."/>
            <person name="Quandt C.A."/>
            <person name="Davis W.J."/>
            <person name="Chang Y."/>
            <person name="Letcher P.M."/>
            <person name="Powell M.J."/>
            <person name="Kuo A."/>
            <person name="Labutti K."/>
            <person name="Pangilinan J."/>
            <person name="Andreopoulos W."/>
            <person name="Tritt A."/>
            <person name="Riley R."/>
            <person name="Hundley H."/>
            <person name="Johnson J."/>
            <person name="Lipzen A."/>
            <person name="Barry K."/>
            <person name="Berbee M.L."/>
            <person name="Buchler N.E."/>
            <person name="Grigoriev I.V."/>
            <person name="Spatafora J.W."/>
            <person name="Stajich J.E."/>
            <person name="James T.Y."/>
        </authorList>
    </citation>
    <scope>NUCLEOTIDE SEQUENCE</scope>
    <source>
        <strain evidence="4">AG</strain>
    </source>
</reference>
<evidence type="ECO:0000259" key="3">
    <source>
        <dbReference type="Pfam" id="PF19272"/>
    </source>
</evidence>
<name>A0AAD5EC10_UMBRA</name>
<evidence type="ECO:0000313" key="5">
    <source>
        <dbReference type="Proteomes" id="UP001206595"/>
    </source>
</evidence>
<sequence>MGQNRTYSELLDEHRYVMSIFSATFNLQTIKLFPTIGNLDTPIHDDIDLASNDVNSGNIFRELKSLWNPLGLNLTESFSNGGMFVHSIPNGPTIVSVNSMYFFTKNTWIPDCNQTGSAGAVEMIWLDTQLASAAANNKSVYIISHVPPIKNTKQLYKPQCYEAYVNLLGKYSNTIAAHLTGHTNGKQIEEAFHVGVVFSWLKYVLSLEDHLAVLHNTNGTFALQGISKRSHMAFNINEISNVLTNSPSIIPVNNPGFRIYKYDTTDGTLLGWDQYWTDLDQDNVQGNVTWSKEYSTSALYGVDRLDRAGWHQLMQRLLTNKKTFSMYKTYINVQHQPSSDGEADE</sequence>
<keyword evidence="2" id="KW-0325">Glycoprotein</keyword>
<reference evidence="4" key="2">
    <citation type="journal article" date="2022" name="Proc. Natl. Acad. Sci. U.S.A.">
        <title>Diploid-dominant life cycles characterize the early evolution of Fungi.</title>
        <authorList>
            <person name="Amses K.R."/>
            <person name="Simmons D.R."/>
            <person name="Longcore J.E."/>
            <person name="Mondo S.J."/>
            <person name="Seto K."/>
            <person name="Jeronimo G.H."/>
            <person name="Bonds A.E."/>
            <person name="Quandt C.A."/>
            <person name="Davis W.J."/>
            <person name="Chang Y."/>
            <person name="Federici B.A."/>
            <person name="Kuo A."/>
            <person name="LaButti K."/>
            <person name="Pangilinan J."/>
            <person name="Andreopoulos W."/>
            <person name="Tritt A."/>
            <person name="Riley R."/>
            <person name="Hundley H."/>
            <person name="Johnson J."/>
            <person name="Lipzen A."/>
            <person name="Barry K."/>
            <person name="Lang B.F."/>
            <person name="Cuomo C.A."/>
            <person name="Buchler N.E."/>
            <person name="Grigoriev I.V."/>
            <person name="Spatafora J.W."/>
            <person name="Stajich J.E."/>
            <person name="James T.Y."/>
        </authorList>
    </citation>
    <scope>NUCLEOTIDE SEQUENCE</scope>
    <source>
        <strain evidence="4">AG</strain>
    </source>
</reference>
<dbReference type="PANTHER" id="PTHR10340">
    <property type="entry name" value="SPHINGOMYELIN PHOSPHODIESTERASE"/>
    <property type="match status" value="1"/>
</dbReference>
<dbReference type="PANTHER" id="PTHR10340:SF55">
    <property type="entry name" value="ENDOPOLYPHOSPHATASE"/>
    <property type="match status" value="1"/>
</dbReference>
<dbReference type="Pfam" id="PF19272">
    <property type="entry name" value="ASMase_C"/>
    <property type="match status" value="1"/>
</dbReference>
<keyword evidence="1" id="KW-0378">Hydrolase</keyword>
<dbReference type="GeneID" id="75909934"/>
<dbReference type="Gene3D" id="3.60.21.10">
    <property type="match status" value="1"/>
</dbReference>
<dbReference type="RefSeq" id="XP_051445230.1">
    <property type="nucleotide sequence ID" value="XM_051584584.1"/>
</dbReference>
<keyword evidence="5" id="KW-1185">Reference proteome</keyword>
<dbReference type="GO" id="GO:0006798">
    <property type="term" value="P:polyphosphate catabolic process"/>
    <property type="evidence" value="ECO:0007669"/>
    <property type="project" value="TreeGrafter"/>
</dbReference>
<dbReference type="GO" id="GO:0000324">
    <property type="term" value="C:fungal-type vacuole"/>
    <property type="evidence" value="ECO:0007669"/>
    <property type="project" value="TreeGrafter"/>
</dbReference>
<dbReference type="GO" id="GO:0000298">
    <property type="term" value="F:endopolyphosphatase activity"/>
    <property type="evidence" value="ECO:0007669"/>
    <property type="project" value="TreeGrafter"/>
</dbReference>